<comment type="caution">
    <text evidence="1">The sequence shown here is derived from an EMBL/GenBank/DDBJ whole genome shotgun (WGS) entry which is preliminary data.</text>
</comment>
<dbReference type="Pfam" id="PF05380">
    <property type="entry name" value="Peptidase_A17"/>
    <property type="match status" value="1"/>
</dbReference>
<organism evidence="1 2">
    <name type="scientific">Dryococelus australis</name>
    <dbReference type="NCBI Taxonomy" id="614101"/>
    <lineage>
        <taxon>Eukaryota</taxon>
        <taxon>Metazoa</taxon>
        <taxon>Ecdysozoa</taxon>
        <taxon>Arthropoda</taxon>
        <taxon>Hexapoda</taxon>
        <taxon>Insecta</taxon>
        <taxon>Pterygota</taxon>
        <taxon>Neoptera</taxon>
        <taxon>Polyneoptera</taxon>
        <taxon>Phasmatodea</taxon>
        <taxon>Verophasmatodea</taxon>
        <taxon>Anareolatae</taxon>
        <taxon>Phasmatidae</taxon>
        <taxon>Eurycanthinae</taxon>
        <taxon>Dryococelus</taxon>
    </lineage>
</organism>
<keyword evidence="2" id="KW-1185">Reference proteome</keyword>
<evidence type="ECO:0000313" key="2">
    <source>
        <dbReference type="Proteomes" id="UP001159363"/>
    </source>
</evidence>
<gene>
    <name evidence="1" type="ORF">PR048_004012</name>
</gene>
<dbReference type="Proteomes" id="UP001159363">
    <property type="component" value="Chromosome 2"/>
</dbReference>
<protein>
    <submittedName>
        <fullName evidence="1">Uncharacterized protein</fullName>
    </submittedName>
</protein>
<reference evidence="1 2" key="1">
    <citation type="submission" date="2023-02" db="EMBL/GenBank/DDBJ databases">
        <title>LHISI_Scaffold_Assembly.</title>
        <authorList>
            <person name="Stuart O.P."/>
            <person name="Cleave R."/>
            <person name="Magrath M.J.L."/>
            <person name="Mikheyev A.S."/>
        </authorList>
    </citation>
    <scope>NUCLEOTIDE SEQUENCE [LARGE SCALE GENOMIC DNA]</scope>
    <source>
        <strain evidence="1">Daus_M_001</strain>
        <tissue evidence="1">Leg muscle</tissue>
    </source>
</reference>
<name>A0ABQ9I494_9NEOP</name>
<dbReference type="InterPro" id="IPR008042">
    <property type="entry name" value="Retrotrans_Pao"/>
</dbReference>
<evidence type="ECO:0000313" key="1">
    <source>
        <dbReference type="EMBL" id="KAJ8891484.1"/>
    </source>
</evidence>
<accession>A0ABQ9I494</accession>
<sequence length="77" mass="8310">MAVASDAPDQAHLAMSLADSPAPRDIVEKWKSIRSELPCHSIISIPRCIIHPHIHSAIEVHGFADSSEKGDAAVVYL</sequence>
<proteinExistence type="predicted"/>
<dbReference type="EMBL" id="JARBHB010000002">
    <property type="protein sequence ID" value="KAJ8891484.1"/>
    <property type="molecule type" value="Genomic_DNA"/>
</dbReference>